<accession>A0ABS6H806</accession>
<evidence type="ECO:0000256" key="5">
    <source>
        <dbReference type="SAM" id="SignalP"/>
    </source>
</evidence>
<dbReference type="Pfam" id="PF00496">
    <property type="entry name" value="SBP_bac_5"/>
    <property type="match status" value="1"/>
</dbReference>
<dbReference type="InterPro" id="IPR030678">
    <property type="entry name" value="Peptide/Ni-bd"/>
</dbReference>
<organism evidence="7 8">
    <name type="scientific">Falsiroseomonas oleicola</name>
    <dbReference type="NCBI Taxonomy" id="2801474"/>
    <lineage>
        <taxon>Bacteria</taxon>
        <taxon>Pseudomonadati</taxon>
        <taxon>Pseudomonadota</taxon>
        <taxon>Alphaproteobacteria</taxon>
        <taxon>Acetobacterales</taxon>
        <taxon>Roseomonadaceae</taxon>
        <taxon>Falsiroseomonas</taxon>
    </lineage>
</organism>
<dbReference type="EMBL" id="JAERQM010000004">
    <property type="protein sequence ID" value="MBU8544839.1"/>
    <property type="molecule type" value="Genomic_DNA"/>
</dbReference>
<evidence type="ECO:0000313" key="8">
    <source>
        <dbReference type="Proteomes" id="UP000689967"/>
    </source>
</evidence>
<feature type="chain" id="PRO_5045954121" evidence="5">
    <location>
        <begin position="28"/>
        <end position="527"/>
    </location>
</feature>
<name>A0ABS6H806_9PROT</name>
<keyword evidence="8" id="KW-1185">Reference proteome</keyword>
<evidence type="ECO:0000256" key="3">
    <source>
        <dbReference type="ARBA" id="ARBA00022448"/>
    </source>
</evidence>
<evidence type="ECO:0000256" key="4">
    <source>
        <dbReference type="ARBA" id="ARBA00022729"/>
    </source>
</evidence>
<dbReference type="PANTHER" id="PTHR30290">
    <property type="entry name" value="PERIPLASMIC BINDING COMPONENT OF ABC TRANSPORTER"/>
    <property type="match status" value="1"/>
</dbReference>
<evidence type="ECO:0000256" key="1">
    <source>
        <dbReference type="ARBA" id="ARBA00004418"/>
    </source>
</evidence>
<dbReference type="InterPro" id="IPR000914">
    <property type="entry name" value="SBP_5_dom"/>
</dbReference>
<gene>
    <name evidence="7" type="ORF">JJQ90_14050</name>
</gene>
<dbReference type="InterPro" id="IPR039424">
    <property type="entry name" value="SBP_5"/>
</dbReference>
<keyword evidence="4 5" id="KW-0732">Signal</keyword>
<sequence length="527" mass="55444">MTEIWRRMLLAAGLASLAAVTAGPGRAETLSIGMAGAVTSVDPHFHNASPNNSIAMQIFDRLVERAADGSLAPGLSESWRPVSETVWEFRLRPGVTWHDGSPLTADDIAFSFTRARNVPNSPGGFGGFLRSVASVTGIDATTLRIETNGPAPGLPGDLVNVAVIARHVGSDATTADYNAGRAAIGTGAFRLRAFRPGERVELERNPAWWGTPPAWDAATYRMMPNAGGRTAALLAGDVDMVEMPGASDLPRLRGSADLTVVSAPGLRVIYLAPQHGAAVPAPFVTAADGGHLAGNPLARQEVRQALSLAINRGGLAERVLQGTAVQTAQILPLGTFSAVPALTVDAPAPDRARTLLAAAGYPNGFRLTLHVPTDRYPGATAVAQAVAQMWTRIGVRTSVASLPWSAYAAQRGSFAIHLVGLGNATFDATSMLVNVLGTPDRARNIGAGNTTGYGNAELDSLVARAAGTFDNAAREEMLREATRLAIADGAIIPLYHQTNIWALRRGLAYEPRLDERTLAKEVRRTGQ</sequence>
<protein>
    <submittedName>
        <fullName evidence="7">ABC transporter substrate-binding protein</fullName>
    </submittedName>
</protein>
<dbReference type="CDD" id="cd08498">
    <property type="entry name" value="PBP2_NikA_DppA_OppA_like_2"/>
    <property type="match status" value="1"/>
</dbReference>
<dbReference type="PIRSF" id="PIRSF002741">
    <property type="entry name" value="MppA"/>
    <property type="match status" value="1"/>
</dbReference>
<comment type="similarity">
    <text evidence="2">Belongs to the bacterial solute-binding protein 5 family.</text>
</comment>
<evidence type="ECO:0000256" key="2">
    <source>
        <dbReference type="ARBA" id="ARBA00005695"/>
    </source>
</evidence>
<evidence type="ECO:0000259" key="6">
    <source>
        <dbReference type="Pfam" id="PF00496"/>
    </source>
</evidence>
<comment type="caution">
    <text evidence="7">The sequence shown here is derived from an EMBL/GenBank/DDBJ whole genome shotgun (WGS) entry which is preliminary data.</text>
</comment>
<keyword evidence="3" id="KW-0813">Transport</keyword>
<proteinExistence type="inferred from homology"/>
<dbReference type="PROSITE" id="PS51318">
    <property type="entry name" value="TAT"/>
    <property type="match status" value="1"/>
</dbReference>
<dbReference type="PANTHER" id="PTHR30290:SF9">
    <property type="entry name" value="OLIGOPEPTIDE-BINDING PROTEIN APPA"/>
    <property type="match status" value="1"/>
</dbReference>
<evidence type="ECO:0000313" key="7">
    <source>
        <dbReference type="EMBL" id="MBU8544839.1"/>
    </source>
</evidence>
<reference evidence="7 8" key="1">
    <citation type="submission" date="2021-01" db="EMBL/GenBank/DDBJ databases">
        <title>Roseomonas sp. nov, a bacterium isolated from an oil production mixture in Yumen Oilfield.</title>
        <authorList>
            <person name="Wu D."/>
        </authorList>
    </citation>
    <scope>NUCLEOTIDE SEQUENCE [LARGE SCALE GENOMIC DNA]</scope>
    <source>
        <strain evidence="7 8">ROY-5-3</strain>
    </source>
</reference>
<feature type="signal peptide" evidence="5">
    <location>
        <begin position="1"/>
        <end position="27"/>
    </location>
</feature>
<feature type="domain" description="Solute-binding protein family 5" evidence="6">
    <location>
        <begin position="71"/>
        <end position="438"/>
    </location>
</feature>
<dbReference type="InterPro" id="IPR006311">
    <property type="entry name" value="TAT_signal"/>
</dbReference>
<comment type="subcellular location">
    <subcellularLocation>
        <location evidence="1">Periplasm</location>
    </subcellularLocation>
</comment>
<dbReference type="Proteomes" id="UP000689967">
    <property type="component" value="Unassembled WGS sequence"/>
</dbReference>